<dbReference type="AlphaFoldDB" id="A0A432WMV3"/>
<comment type="similarity">
    <text evidence="1">Belongs to the short-chain dehydrogenases/reductases (SDR) family.</text>
</comment>
<gene>
    <name evidence="3" type="ORF">CWE14_03610</name>
</gene>
<dbReference type="Proteomes" id="UP000287823">
    <property type="component" value="Unassembled WGS sequence"/>
</dbReference>
<evidence type="ECO:0000256" key="1">
    <source>
        <dbReference type="ARBA" id="ARBA00006484"/>
    </source>
</evidence>
<dbReference type="RefSeq" id="WP_126798102.1">
    <property type="nucleotide sequence ID" value="NZ_PIPO01000001.1"/>
</dbReference>
<name>A0A432WMV3_9GAMM</name>
<dbReference type="GO" id="GO:0016491">
    <property type="term" value="F:oxidoreductase activity"/>
    <property type="evidence" value="ECO:0007669"/>
    <property type="project" value="UniProtKB-KW"/>
</dbReference>
<dbReference type="EMBL" id="PIPO01000001">
    <property type="protein sequence ID" value="RUO35094.1"/>
    <property type="molecule type" value="Genomic_DNA"/>
</dbReference>
<evidence type="ECO:0000313" key="3">
    <source>
        <dbReference type="EMBL" id="RUO35094.1"/>
    </source>
</evidence>
<evidence type="ECO:0000256" key="2">
    <source>
        <dbReference type="ARBA" id="ARBA00023002"/>
    </source>
</evidence>
<dbReference type="InterPro" id="IPR036291">
    <property type="entry name" value="NAD(P)-bd_dom_sf"/>
</dbReference>
<dbReference type="PANTHER" id="PTHR43391:SF94">
    <property type="entry name" value="OXIDOREDUCTASE-RELATED"/>
    <property type="match status" value="1"/>
</dbReference>
<sequence length="228" mass="24305">MKKNLLIVGASRGIGAAVAEFYDANGDNVISVSRTPSKIGEWVGADISTPGGIKKVIKAASVLSLDALLFMGGVWEKGAFTEDYDFEKSSHTETQSIIDVNLIAPIEITKGLLENLRKAENPRAIFMGATSGLEVSNTLEVAYSASKFGLRGAVHALRLGFEKEGIGFTVINPGYVGTKEVLEDIRSGQSPNLVPIPMADVILAVDFVLRSSRSTDVGDITLTQKFVS</sequence>
<dbReference type="InterPro" id="IPR002347">
    <property type="entry name" value="SDR_fam"/>
</dbReference>
<dbReference type="Pfam" id="PF00106">
    <property type="entry name" value="adh_short"/>
    <property type="match status" value="1"/>
</dbReference>
<reference evidence="3 4" key="1">
    <citation type="journal article" date="2011" name="Front. Microbiol.">
        <title>Genomic signatures of strain selection and enhancement in Bacillus atrophaeus var. globigii, a historical biowarfare simulant.</title>
        <authorList>
            <person name="Gibbons H.S."/>
            <person name="Broomall S.M."/>
            <person name="McNew L.A."/>
            <person name="Daligault H."/>
            <person name="Chapman C."/>
            <person name="Bruce D."/>
            <person name="Karavis M."/>
            <person name="Krepps M."/>
            <person name="McGregor P.A."/>
            <person name="Hong C."/>
            <person name="Park K.H."/>
            <person name="Akmal A."/>
            <person name="Feldman A."/>
            <person name="Lin J.S."/>
            <person name="Chang W.E."/>
            <person name="Higgs B.W."/>
            <person name="Demirev P."/>
            <person name="Lindquist J."/>
            <person name="Liem A."/>
            <person name="Fochler E."/>
            <person name="Read T.D."/>
            <person name="Tapia R."/>
            <person name="Johnson S."/>
            <person name="Bishop-Lilly K.A."/>
            <person name="Detter C."/>
            <person name="Han C."/>
            <person name="Sozhamannan S."/>
            <person name="Rosenzweig C.N."/>
            <person name="Skowronski E.W."/>
        </authorList>
    </citation>
    <scope>NUCLEOTIDE SEQUENCE [LARGE SCALE GENOMIC DNA]</scope>
    <source>
        <strain evidence="3 4">Y4G10-17</strain>
    </source>
</reference>
<keyword evidence="2" id="KW-0560">Oxidoreductase</keyword>
<comment type="caution">
    <text evidence="3">The sequence shown here is derived from an EMBL/GenBank/DDBJ whole genome shotgun (WGS) entry which is preliminary data.</text>
</comment>
<organism evidence="3 4">
    <name type="scientific">Aliidiomarina soli</name>
    <dbReference type="NCBI Taxonomy" id="1928574"/>
    <lineage>
        <taxon>Bacteria</taxon>
        <taxon>Pseudomonadati</taxon>
        <taxon>Pseudomonadota</taxon>
        <taxon>Gammaproteobacteria</taxon>
        <taxon>Alteromonadales</taxon>
        <taxon>Idiomarinaceae</taxon>
        <taxon>Aliidiomarina</taxon>
    </lineage>
</organism>
<accession>A0A432WMV3</accession>
<protein>
    <submittedName>
        <fullName evidence="3">Oxidoreductase</fullName>
    </submittedName>
</protein>
<evidence type="ECO:0000313" key="4">
    <source>
        <dbReference type="Proteomes" id="UP000287823"/>
    </source>
</evidence>
<proteinExistence type="inferred from homology"/>
<dbReference type="PRINTS" id="PR00081">
    <property type="entry name" value="GDHRDH"/>
</dbReference>
<dbReference type="SUPFAM" id="SSF51735">
    <property type="entry name" value="NAD(P)-binding Rossmann-fold domains"/>
    <property type="match status" value="1"/>
</dbReference>
<dbReference type="PANTHER" id="PTHR43391">
    <property type="entry name" value="RETINOL DEHYDROGENASE-RELATED"/>
    <property type="match status" value="1"/>
</dbReference>
<dbReference type="Gene3D" id="3.40.50.720">
    <property type="entry name" value="NAD(P)-binding Rossmann-like Domain"/>
    <property type="match status" value="1"/>
</dbReference>
<keyword evidence="4" id="KW-1185">Reference proteome</keyword>